<keyword evidence="2" id="KW-0472">Membrane</keyword>
<dbReference type="GeneID" id="18932104"/>
<dbReference type="Pfam" id="PF10342">
    <property type="entry name" value="Kre9_KNH"/>
    <property type="match status" value="1"/>
</dbReference>
<feature type="transmembrane region" description="Helical" evidence="2">
    <location>
        <begin position="154"/>
        <end position="179"/>
    </location>
</feature>
<gene>
    <name evidence="4" type="ORF">MELLADRAFT_72449</name>
</gene>
<dbReference type="Proteomes" id="UP000001072">
    <property type="component" value="Unassembled WGS sequence"/>
</dbReference>
<evidence type="ECO:0000259" key="3">
    <source>
        <dbReference type="Pfam" id="PF10342"/>
    </source>
</evidence>
<dbReference type="HOGENOM" id="CLU_1421703_0_0_1"/>
<dbReference type="RefSeq" id="XP_007412599.1">
    <property type="nucleotide sequence ID" value="XM_007412537.1"/>
</dbReference>
<evidence type="ECO:0000256" key="2">
    <source>
        <dbReference type="SAM" id="Phobius"/>
    </source>
</evidence>
<evidence type="ECO:0000313" key="4">
    <source>
        <dbReference type="EMBL" id="EGG04138.1"/>
    </source>
</evidence>
<evidence type="ECO:0000313" key="5">
    <source>
        <dbReference type="Proteomes" id="UP000001072"/>
    </source>
</evidence>
<name>F4RU67_MELLP</name>
<sequence length="191" mass="21352">MKVFNTLQNQIILLIITLNFINSLFITSPNQFSSWNLSSPLKVDWISSINDPKRFYIEVVNSKFDSSSIQTSLTKTYINSNQESFNLYGTTNLKPSKDYQLHFISSTGETFAKSPTFEILPSITPTPNLETLNPKTPYTHQTNQSQPLEPKQQMVWQVLVSVSVSVGIGISLVSTVGGYTTMSYPGLLSEV</sequence>
<organism evidence="5">
    <name type="scientific">Melampsora larici-populina (strain 98AG31 / pathotype 3-4-7)</name>
    <name type="common">Poplar leaf rust fungus</name>
    <dbReference type="NCBI Taxonomy" id="747676"/>
    <lineage>
        <taxon>Eukaryota</taxon>
        <taxon>Fungi</taxon>
        <taxon>Dikarya</taxon>
        <taxon>Basidiomycota</taxon>
        <taxon>Pucciniomycotina</taxon>
        <taxon>Pucciniomycetes</taxon>
        <taxon>Pucciniales</taxon>
        <taxon>Melampsoraceae</taxon>
        <taxon>Melampsora</taxon>
    </lineage>
</organism>
<dbReference type="InterPro" id="IPR018466">
    <property type="entry name" value="Kre9/Knh1-like_N"/>
</dbReference>
<accession>F4RU67</accession>
<feature type="domain" description="Yeast cell wall synthesis Kre9/Knh1-like N-terminal" evidence="3">
    <location>
        <begin position="28"/>
        <end position="119"/>
    </location>
</feature>
<evidence type="ECO:0000256" key="1">
    <source>
        <dbReference type="ARBA" id="ARBA00022729"/>
    </source>
</evidence>
<dbReference type="OrthoDB" id="10647656at2759"/>
<dbReference type="AlphaFoldDB" id="F4RU67"/>
<keyword evidence="5" id="KW-1185">Reference proteome</keyword>
<keyword evidence="1" id="KW-0732">Signal</keyword>
<dbReference type="KEGG" id="mlr:MELLADRAFT_72449"/>
<dbReference type="VEuPathDB" id="FungiDB:MELLADRAFT_72449"/>
<dbReference type="EMBL" id="GL883120">
    <property type="protein sequence ID" value="EGG04138.1"/>
    <property type="molecule type" value="Genomic_DNA"/>
</dbReference>
<reference evidence="5" key="1">
    <citation type="journal article" date="2011" name="Proc. Natl. Acad. Sci. U.S.A.">
        <title>Obligate biotrophy features unraveled by the genomic analysis of rust fungi.</title>
        <authorList>
            <person name="Duplessis S."/>
            <person name="Cuomo C.A."/>
            <person name="Lin Y.-C."/>
            <person name="Aerts A."/>
            <person name="Tisserant E."/>
            <person name="Veneault-Fourrey C."/>
            <person name="Joly D.L."/>
            <person name="Hacquard S."/>
            <person name="Amselem J."/>
            <person name="Cantarel B.L."/>
            <person name="Chiu R."/>
            <person name="Coutinho P.M."/>
            <person name="Feau N."/>
            <person name="Field M."/>
            <person name="Frey P."/>
            <person name="Gelhaye E."/>
            <person name="Goldberg J."/>
            <person name="Grabherr M.G."/>
            <person name="Kodira C.D."/>
            <person name="Kohler A."/>
            <person name="Kuees U."/>
            <person name="Lindquist E.A."/>
            <person name="Lucas S.M."/>
            <person name="Mago R."/>
            <person name="Mauceli E."/>
            <person name="Morin E."/>
            <person name="Murat C."/>
            <person name="Pangilinan J.L."/>
            <person name="Park R."/>
            <person name="Pearson M."/>
            <person name="Quesneville H."/>
            <person name="Rouhier N."/>
            <person name="Sakthikumar S."/>
            <person name="Salamov A.A."/>
            <person name="Schmutz J."/>
            <person name="Selles B."/>
            <person name="Shapiro H."/>
            <person name="Tanguay P."/>
            <person name="Tuskan G.A."/>
            <person name="Henrissat B."/>
            <person name="Van de Peer Y."/>
            <person name="Rouze P."/>
            <person name="Ellis J.G."/>
            <person name="Dodds P.N."/>
            <person name="Schein J.E."/>
            <person name="Zhong S."/>
            <person name="Hamelin R.C."/>
            <person name="Grigoriev I.V."/>
            <person name="Szabo L.J."/>
            <person name="Martin F."/>
        </authorList>
    </citation>
    <scope>NUCLEOTIDE SEQUENCE [LARGE SCALE GENOMIC DNA]</scope>
    <source>
        <strain evidence="5">98AG31 / pathotype 3-4-7</strain>
    </source>
</reference>
<keyword evidence="2" id="KW-1133">Transmembrane helix</keyword>
<keyword evidence="2" id="KW-0812">Transmembrane</keyword>
<proteinExistence type="predicted"/>
<protein>
    <recommendedName>
        <fullName evidence="3">Yeast cell wall synthesis Kre9/Knh1-like N-terminal domain-containing protein</fullName>
    </recommendedName>
</protein>
<dbReference type="InParanoid" id="F4RU67"/>